<dbReference type="RefSeq" id="WP_388237171.1">
    <property type="nucleotide sequence ID" value="NZ_JBHVZQ010000020.1"/>
</dbReference>
<organism evidence="1 2">
    <name type="scientific">Streptomyces marokkonensis</name>
    <dbReference type="NCBI Taxonomy" id="324855"/>
    <lineage>
        <taxon>Bacteria</taxon>
        <taxon>Bacillati</taxon>
        <taxon>Actinomycetota</taxon>
        <taxon>Actinomycetes</taxon>
        <taxon>Kitasatosporales</taxon>
        <taxon>Streptomycetaceae</taxon>
        <taxon>Streptomyces</taxon>
    </lineage>
</organism>
<dbReference type="EMBL" id="JBHVZQ010000020">
    <property type="protein sequence ID" value="MFF1276142.1"/>
    <property type="molecule type" value="Genomic_DNA"/>
</dbReference>
<accession>A0ABW6QA95</accession>
<gene>
    <name evidence="1" type="ORF">ACFVZC_22515</name>
</gene>
<sequence length="105" mass="11797">MVEVGLESTPTRENWRKLMQNVVTHFPGHGTLFEEKYLEGKAEGEAKGEAKGILRVLEVRGLPLSEDVRQRITTCTDLGRLNDWLDRSGTVERAEDLFTEDGPAV</sequence>
<keyword evidence="2" id="KW-1185">Reference proteome</keyword>
<protein>
    <recommendedName>
        <fullName evidence="3">Transposase</fullName>
    </recommendedName>
</protein>
<evidence type="ECO:0000313" key="2">
    <source>
        <dbReference type="Proteomes" id="UP001601627"/>
    </source>
</evidence>
<dbReference type="Proteomes" id="UP001601627">
    <property type="component" value="Unassembled WGS sequence"/>
</dbReference>
<evidence type="ECO:0008006" key="3">
    <source>
        <dbReference type="Google" id="ProtNLM"/>
    </source>
</evidence>
<name>A0ABW6QA95_9ACTN</name>
<proteinExistence type="predicted"/>
<evidence type="ECO:0000313" key="1">
    <source>
        <dbReference type="EMBL" id="MFF1276142.1"/>
    </source>
</evidence>
<reference evidence="1 2" key="1">
    <citation type="submission" date="2024-09" db="EMBL/GenBank/DDBJ databases">
        <title>The Natural Products Discovery Center: Release of the First 8490 Sequenced Strains for Exploring Actinobacteria Biosynthetic Diversity.</title>
        <authorList>
            <person name="Kalkreuter E."/>
            <person name="Kautsar S.A."/>
            <person name="Yang D."/>
            <person name="Bader C.D."/>
            <person name="Teijaro C.N."/>
            <person name="Fluegel L."/>
            <person name="Davis C.M."/>
            <person name="Simpson J.R."/>
            <person name="Lauterbach L."/>
            <person name="Steele A.D."/>
            <person name="Gui C."/>
            <person name="Meng S."/>
            <person name="Li G."/>
            <person name="Viehrig K."/>
            <person name="Ye F."/>
            <person name="Su P."/>
            <person name="Kiefer A.F."/>
            <person name="Nichols A."/>
            <person name="Cepeda A.J."/>
            <person name="Yan W."/>
            <person name="Fan B."/>
            <person name="Jiang Y."/>
            <person name="Adhikari A."/>
            <person name="Zheng C.-J."/>
            <person name="Schuster L."/>
            <person name="Cowan T.M."/>
            <person name="Smanski M.J."/>
            <person name="Chevrette M.G."/>
            <person name="De Carvalho L.P.S."/>
            <person name="Shen B."/>
        </authorList>
    </citation>
    <scope>NUCLEOTIDE SEQUENCE [LARGE SCALE GENOMIC DNA]</scope>
    <source>
        <strain evidence="1 2">NPDC058328</strain>
    </source>
</reference>
<comment type="caution">
    <text evidence="1">The sequence shown here is derived from an EMBL/GenBank/DDBJ whole genome shotgun (WGS) entry which is preliminary data.</text>
</comment>